<keyword evidence="2" id="KW-0808">Transferase</keyword>
<dbReference type="EMBL" id="FNVG01000039">
    <property type="protein sequence ID" value="SEG72126.1"/>
    <property type="molecule type" value="Genomic_DNA"/>
</dbReference>
<dbReference type="PANTHER" id="PTHR21392">
    <property type="entry name" value="TRNA-URIDINE AMINOCARBOXYPROPYLTRANSFERASE 2"/>
    <property type="match status" value="1"/>
</dbReference>
<sequence length="193" mass="21909">MTQTCTHCGFTHNCYCEAIPTIASDLYLTLLTHPNELGRATNTGKLIAKMLAQAEITEWQRKQPCPRCTGESNLYPPVLLFPSENSVSIADWQAQHPGKSHFIVLDATWQEAKKMLNRSTWLQSLPQVHIESAQASQYQLRRNQQGGNLCTFEVCAQLVRELGDEDEANAMLTFFNDYLQRFQAERSGHALHR</sequence>
<dbReference type="OrthoDB" id="370626at2"/>
<evidence type="ECO:0000256" key="4">
    <source>
        <dbReference type="ARBA" id="ARBA00022694"/>
    </source>
</evidence>
<dbReference type="SMART" id="SM01144">
    <property type="entry name" value="DTW"/>
    <property type="match status" value="1"/>
</dbReference>
<evidence type="ECO:0000259" key="5">
    <source>
        <dbReference type="SMART" id="SM01144"/>
    </source>
</evidence>
<dbReference type="GO" id="GO:0008033">
    <property type="term" value="P:tRNA processing"/>
    <property type="evidence" value="ECO:0007669"/>
    <property type="project" value="UniProtKB-KW"/>
</dbReference>
<dbReference type="RefSeq" id="WP_103882517.1">
    <property type="nucleotide sequence ID" value="NZ_FNVG01000039.1"/>
</dbReference>
<keyword evidence="3" id="KW-0949">S-adenosyl-L-methionine</keyword>
<keyword evidence="7" id="KW-1185">Reference proteome</keyword>
<protein>
    <recommendedName>
        <fullName evidence="1">tRNA-uridine aminocarboxypropyltransferase</fullName>
        <ecNumber evidence="1">2.5.1.25</ecNumber>
    </recommendedName>
</protein>
<dbReference type="GO" id="GO:0016432">
    <property type="term" value="F:tRNA-uridine aminocarboxypropyltransferase activity"/>
    <property type="evidence" value="ECO:0007669"/>
    <property type="project" value="UniProtKB-EC"/>
</dbReference>
<dbReference type="InterPro" id="IPR005636">
    <property type="entry name" value="DTW"/>
</dbReference>
<keyword evidence="4" id="KW-0819">tRNA processing</keyword>
<dbReference type="Pfam" id="PF03942">
    <property type="entry name" value="DTW"/>
    <property type="match status" value="1"/>
</dbReference>
<dbReference type="PANTHER" id="PTHR21392:SF1">
    <property type="entry name" value="TRNA-URIDINE AMINOCARBOXYPROPYLTRANSFERASE"/>
    <property type="match status" value="1"/>
</dbReference>
<proteinExistence type="predicted"/>
<evidence type="ECO:0000256" key="1">
    <source>
        <dbReference type="ARBA" id="ARBA00012386"/>
    </source>
</evidence>
<dbReference type="InterPro" id="IPR039262">
    <property type="entry name" value="DTWD2/TAPT"/>
</dbReference>
<evidence type="ECO:0000313" key="7">
    <source>
        <dbReference type="Proteomes" id="UP000236721"/>
    </source>
</evidence>
<name>A0A1H6CIA2_9VIBR</name>
<evidence type="ECO:0000256" key="3">
    <source>
        <dbReference type="ARBA" id="ARBA00022691"/>
    </source>
</evidence>
<dbReference type="EC" id="2.5.1.25" evidence="1"/>
<reference evidence="7" key="1">
    <citation type="submission" date="2016-10" db="EMBL/GenBank/DDBJ databases">
        <authorList>
            <person name="Varghese N."/>
            <person name="Submissions S."/>
        </authorList>
    </citation>
    <scope>NUCLEOTIDE SEQUENCE [LARGE SCALE GENOMIC DNA]</scope>
    <source>
        <strain evidence="7">CGMCC 1.7062</strain>
    </source>
</reference>
<dbReference type="AlphaFoldDB" id="A0A1H6CIA2"/>
<evidence type="ECO:0000256" key="2">
    <source>
        <dbReference type="ARBA" id="ARBA00022679"/>
    </source>
</evidence>
<feature type="domain" description="DTW" evidence="5">
    <location>
        <begin position="1"/>
        <end position="187"/>
    </location>
</feature>
<dbReference type="Proteomes" id="UP000236721">
    <property type="component" value="Unassembled WGS sequence"/>
</dbReference>
<gene>
    <name evidence="6" type="ORF">SAMN04488244_13916</name>
</gene>
<organism evidence="6 7">
    <name type="scientific">Vibrio hangzhouensis</name>
    <dbReference type="NCBI Taxonomy" id="462991"/>
    <lineage>
        <taxon>Bacteria</taxon>
        <taxon>Pseudomonadati</taxon>
        <taxon>Pseudomonadota</taxon>
        <taxon>Gammaproteobacteria</taxon>
        <taxon>Vibrionales</taxon>
        <taxon>Vibrionaceae</taxon>
        <taxon>Vibrio</taxon>
    </lineage>
</organism>
<accession>A0A1H6CIA2</accession>
<evidence type="ECO:0000313" key="6">
    <source>
        <dbReference type="EMBL" id="SEG72126.1"/>
    </source>
</evidence>